<dbReference type="GO" id="GO:1990275">
    <property type="term" value="F:preribosome binding"/>
    <property type="evidence" value="ECO:0007669"/>
    <property type="project" value="TreeGrafter"/>
</dbReference>
<dbReference type="EMBL" id="CAJJDO010000005">
    <property type="protein sequence ID" value="CAD8136192.1"/>
    <property type="molecule type" value="Genomic_DNA"/>
</dbReference>
<evidence type="ECO:0000256" key="5">
    <source>
        <dbReference type="RuleBase" id="RU003651"/>
    </source>
</evidence>
<dbReference type="InterPro" id="IPR041569">
    <property type="entry name" value="AAA_lid_3"/>
</dbReference>
<comment type="similarity">
    <text evidence="5">Belongs to the AAA ATPase family.</text>
</comment>
<sequence length="638" mass="71548">MANLQEQIMSQIHEIFKELKQQKQVNPSILEVQDTLAQKHPRLPKAILQSKIKIYFQDNVIKEQKEVKDVVVIEDKQPQKKVKIENNVNNTQNNNIAKNNSSQVLDEETLMQFPTLNDVGGIESIKSQIESMIYMPLQYAHIFTELGSNAPKGILLTGTTGCGKTYLAKAICRDLYQQFKLNIFMKNGAEIVASLSGESEKNIRQLFQQAAQEAPSLVFIDDIDVIAGDRDKANKQMEKRVVTQIMGSLDQLPNNVFLIATTSHPDQLDPALRRSGRFDKEIMITVPTDEQREDILKKLIKPLKVNNIDFYSLSRRTPGYVASDLFSLSKEAAVEAVKRLISSEETIEILPIDFEMALKKVQPTAKREGFAVIPDVTWSDIGSLQELRKELDNCLVLPIQNPEVFQQFKVRPPAGVLLWGPPGCGKTLLAKAVANASRANFIAVKGPEILNKYVGESEKAIRGLFTRARASQPCIIFFDEIDAICPVRGNDGGGQVTERVVNQLLTELDGFEDRKQVFIIAASNRPDILDPAILRPGRIDKPLYVPLPDESGREDILRTIAKKSPIDDVDFKELAMRCENFTGADLSNLVTTAALDAIISQQNVITQQNFINSLNKIRPSISEADRRAYEKLRQKIQM</sequence>
<protein>
    <recommendedName>
        <fullName evidence="6">AAA+ ATPase domain-containing protein</fullName>
    </recommendedName>
</protein>
<accession>A0A8S1S9Z2</accession>
<keyword evidence="3 5" id="KW-0547">Nucleotide-binding</keyword>
<dbReference type="SMART" id="SM00382">
    <property type="entry name" value="AAA"/>
    <property type="match status" value="2"/>
</dbReference>
<feature type="domain" description="AAA+ ATPase" evidence="6">
    <location>
        <begin position="412"/>
        <end position="549"/>
    </location>
</feature>
<dbReference type="Pfam" id="PF17862">
    <property type="entry name" value="AAA_lid_3"/>
    <property type="match status" value="2"/>
</dbReference>
<name>A0A8S1S9Z2_9CILI</name>
<dbReference type="GO" id="GO:0042254">
    <property type="term" value="P:ribosome biogenesis"/>
    <property type="evidence" value="ECO:0007669"/>
    <property type="project" value="TreeGrafter"/>
</dbReference>
<evidence type="ECO:0000256" key="2">
    <source>
        <dbReference type="ARBA" id="ARBA00022490"/>
    </source>
</evidence>
<dbReference type="GO" id="GO:0005524">
    <property type="term" value="F:ATP binding"/>
    <property type="evidence" value="ECO:0007669"/>
    <property type="project" value="UniProtKB-KW"/>
</dbReference>
<keyword evidence="8" id="KW-1185">Reference proteome</keyword>
<dbReference type="GO" id="GO:0016887">
    <property type="term" value="F:ATP hydrolysis activity"/>
    <property type="evidence" value="ECO:0007669"/>
    <property type="project" value="InterPro"/>
</dbReference>
<proteinExistence type="inferred from homology"/>
<dbReference type="PANTHER" id="PTHR23077:SF171">
    <property type="entry name" value="NUCLEAR VALOSIN-CONTAINING PROTEIN-LIKE"/>
    <property type="match status" value="1"/>
</dbReference>
<evidence type="ECO:0000259" key="6">
    <source>
        <dbReference type="SMART" id="SM00382"/>
    </source>
</evidence>
<comment type="caution">
    <text evidence="7">The sequence shown here is derived from an EMBL/GenBank/DDBJ whole genome shotgun (WGS) entry which is preliminary data.</text>
</comment>
<evidence type="ECO:0000313" key="7">
    <source>
        <dbReference type="EMBL" id="CAD8136192.1"/>
    </source>
</evidence>
<dbReference type="GO" id="GO:0005634">
    <property type="term" value="C:nucleus"/>
    <property type="evidence" value="ECO:0007669"/>
    <property type="project" value="TreeGrafter"/>
</dbReference>
<dbReference type="GO" id="GO:0005737">
    <property type="term" value="C:cytoplasm"/>
    <property type="evidence" value="ECO:0007669"/>
    <property type="project" value="UniProtKB-SubCell"/>
</dbReference>
<keyword evidence="4 5" id="KW-0067">ATP-binding</keyword>
<dbReference type="Proteomes" id="UP000689195">
    <property type="component" value="Unassembled WGS sequence"/>
</dbReference>
<dbReference type="InterPro" id="IPR050168">
    <property type="entry name" value="AAA_ATPase_domain"/>
</dbReference>
<organism evidence="7 8">
    <name type="scientific">Paramecium pentaurelia</name>
    <dbReference type="NCBI Taxonomy" id="43138"/>
    <lineage>
        <taxon>Eukaryota</taxon>
        <taxon>Sar</taxon>
        <taxon>Alveolata</taxon>
        <taxon>Ciliophora</taxon>
        <taxon>Intramacronucleata</taxon>
        <taxon>Oligohymenophorea</taxon>
        <taxon>Peniculida</taxon>
        <taxon>Parameciidae</taxon>
        <taxon>Paramecium</taxon>
    </lineage>
</organism>
<comment type="subcellular location">
    <subcellularLocation>
        <location evidence="1">Cytoplasm</location>
    </subcellularLocation>
</comment>
<dbReference type="FunFam" id="3.40.50.300:FF:000567">
    <property type="entry name" value="ATPase, AAA family protein"/>
    <property type="match status" value="1"/>
</dbReference>
<dbReference type="Pfam" id="PF00004">
    <property type="entry name" value="AAA"/>
    <property type="match status" value="2"/>
</dbReference>
<evidence type="ECO:0000256" key="3">
    <source>
        <dbReference type="ARBA" id="ARBA00022741"/>
    </source>
</evidence>
<evidence type="ECO:0000256" key="4">
    <source>
        <dbReference type="ARBA" id="ARBA00022840"/>
    </source>
</evidence>
<dbReference type="FunFam" id="3.40.50.300:FF:001602">
    <property type="entry name" value="Cell division cycle protein-like protein"/>
    <property type="match status" value="1"/>
</dbReference>
<dbReference type="CDD" id="cd19511">
    <property type="entry name" value="RecA-like_CDC48_r2-like"/>
    <property type="match status" value="1"/>
</dbReference>
<keyword evidence="2" id="KW-0963">Cytoplasm</keyword>
<reference evidence="7" key="1">
    <citation type="submission" date="2021-01" db="EMBL/GenBank/DDBJ databases">
        <authorList>
            <consortium name="Genoscope - CEA"/>
            <person name="William W."/>
        </authorList>
    </citation>
    <scope>NUCLEOTIDE SEQUENCE</scope>
</reference>
<dbReference type="InterPro" id="IPR003960">
    <property type="entry name" value="ATPase_AAA_CS"/>
</dbReference>
<dbReference type="PROSITE" id="PS00674">
    <property type="entry name" value="AAA"/>
    <property type="match status" value="2"/>
</dbReference>
<dbReference type="GO" id="GO:0003723">
    <property type="term" value="F:RNA binding"/>
    <property type="evidence" value="ECO:0007669"/>
    <property type="project" value="TreeGrafter"/>
</dbReference>
<dbReference type="InterPro" id="IPR003959">
    <property type="entry name" value="ATPase_AAA_core"/>
</dbReference>
<dbReference type="PANTHER" id="PTHR23077">
    <property type="entry name" value="AAA-FAMILY ATPASE"/>
    <property type="match status" value="1"/>
</dbReference>
<evidence type="ECO:0000313" key="8">
    <source>
        <dbReference type="Proteomes" id="UP000689195"/>
    </source>
</evidence>
<evidence type="ECO:0000256" key="1">
    <source>
        <dbReference type="ARBA" id="ARBA00004496"/>
    </source>
</evidence>
<dbReference type="OrthoDB" id="27435at2759"/>
<dbReference type="InterPro" id="IPR003593">
    <property type="entry name" value="AAA+_ATPase"/>
</dbReference>
<gene>
    <name evidence="7" type="ORF">PPENT_87.1.T0050025</name>
</gene>
<feature type="domain" description="AAA+ ATPase" evidence="6">
    <location>
        <begin position="150"/>
        <end position="288"/>
    </location>
</feature>
<dbReference type="AlphaFoldDB" id="A0A8S1S9Z2"/>